<accession>A0A2L2SPJ9</accession>
<dbReference type="AlphaFoldDB" id="A0A2L2SPJ9"/>
<organism evidence="2 3">
    <name type="scientific">Fusarium venenatum</name>
    <dbReference type="NCBI Taxonomy" id="56646"/>
    <lineage>
        <taxon>Eukaryota</taxon>
        <taxon>Fungi</taxon>
        <taxon>Dikarya</taxon>
        <taxon>Ascomycota</taxon>
        <taxon>Pezizomycotina</taxon>
        <taxon>Sordariomycetes</taxon>
        <taxon>Hypocreomycetidae</taxon>
        <taxon>Hypocreales</taxon>
        <taxon>Nectriaceae</taxon>
        <taxon>Fusarium</taxon>
    </lineage>
</organism>
<sequence>MQMNLLKIAFFASVASAQQVKFTLYEHSNFGGASHSETKNLGSDCWNLNGKGDTASSVKNLGTCTTFFRERDCQGANWQQVGDAATVPDFLNDHIWSFRNQCCDGGARARCNLACGTSCVAAGPQGIEACLDGCIGGCSRAYDCA</sequence>
<dbReference type="InterPro" id="IPR011024">
    <property type="entry name" value="G_crystallin-like"/>
</dbReference>
<dbReference type="OrthoDB" id="4789728at2759"/>
<dbReference type="SUPFAM" id="SSF49695">
    <property type="entry name" value="gamma-Crystallin-like"/>
    <property type="match status" value="1"/>
</dbReference>
<name>A0A2L2SPJ9_9HYPO</name>
<protein>
    <submittedName>
        <fullName evidence="2">Uncharacterized protein</fullName>
    </submittedName>
</protein>
<dbReference type="Proteomes" id="UP000245910">
    <property type="component" value="Chromosome IIII"/>
</dbReference>
<dbReference type="KEGG" id="fvn:FVRRES_12497"/>
<evidence type="ECO:0000313" key="3">
    <source>
        <dbReference type="Proteomes" id="UP000245910"/>
    </source>
</evidence>
<reference evidence="3" key="1">
    <citation type="submission" date="2014-10" db="EMBL/GenBank/DDBJ databases">
        <authorList>
            <person name="King R."/>
        </authorList>
    </citation>
    <scope>NUCLEOTIDE SEQUENCE [LARGE SCALE GENOMIC DNA]</scope>
    <source>
        <strain evidence="3">A3/5</strain>
    </source>
</reference>
<dbReference type="RefSeq" id="XP_025582196.1">
    <property type="nucleotide sequence ID" value="XM_025727761.1"/>
</dbReference>
<feature type="chain" id="PRO_5014830966" evidence="1">
    <location>
        <begin position="18"/>
        <end position="145"/>
    </location>
</feature>
<dbReference type="GeneID" id="37264128"/>
<evidence type="ECO:0000313" key="2">
    <source>
        <dbReference type="EMBL" id="CEI39806.1"/>
    </source>
</evidence>
<dbReference type="Gene3D" id="2.60.20.10">
    <property type="entry name" value="Crystallins"/>
    <property type="match status" value="1"/>
</dbReference>
<proteinExistence type="predicted"/>
<keyword evidence="3" id="KW-1185">Reference proteome</keyword>
<feature type="signal peptide" evidence="1">
    <location>
        <begin position="1"/>
        <end position="17"/>
    </location>
</feature>
<keyword evidence="1" id="KW-0732">Signal</keyword>
<evidence type="ECO:0000256" key="1">
    <source>
        <dbReference type="SAM" id="SignalP"/>
    </source>
</evidence>
<dbReference type="EMBL" id="LN649232">
    <property type="protein sequence ID" value="CEI39806.1"/>
    <property type="molecule type" value="Genomic_DNA"/>
</dbReference>